<keyword evidence="6" id="KW-0963">Cytoplasm</keyword>
<keyword evidence="9 12" id="KW-0833">Ubl conjugation pathway</keyword>
<evidence type="ECO:0000256" key="3">
    <source>
        <dbReference type="ARBA" id="ARBA00004496"/>
    </source>
</evidence>
<evidence type="ECO:0000256" key="4">
    <source>
        <dbReference type="ARBA" id="ARBA00004906"/>
    </source>
</evidence>
<evidence type="ECO:0000313" key="14">
    <source>
        <dbReference type="EMBL" id="MEQ2194622.1"/>
    </source>
</evidence>
<evidence type="ECO:0000256" key="7">
    <source>
        <dbReference type="ARBA" id="ARBA00022679"/>
    </source>
</evidence>
<evidence type="ECO:0000256" key="6">
    <source>
        <dbReference type="ARBA" id="ARBA00022490"/>
    </source>
</evidence>
<evidence type="ECO:0000256" key="9">
    <source>
        <dbReference type="ARBA" id="ARBA00022786"/>
    </source>
</evidence>
<proteinExistence type="predicted"/>
<keyword evidence="8" id="KW-0677">Repeat</keyword>
<feature type="domain" description="HECT" evidence="13">
    <location>
        <begin position="6"/>
        <end position="53"/>
    </location>
</feature>
<keyword evidence="15" id="KW-1185">Reference proteome</keyword>
<evidence type="ECO:0000256" key="2">
    <source>
        <dbReference type="ARBA" id="ARBA00004308"/>
    </source>
</evidence>
<dbReference type="InterPro" id="IPR000569">
    <property type="entry name" value="HECT_dom"/>
</dbReference>
<protein>
    <recommendedName>
        <fullName evidence="5">HECT-type E3 ubiquitin transferase</fullName>
        <ecNumber evidence="5">2.3.2.26</ecNumber>
    </recommendedName>
</protein>
<dbReference type="PANTHER" id="PTHR11254">
    <property type="entry name" value="HECT DOMAIN UBIQUITIN-PROTEIN LIGASE"/>
    <property type="match status" value="1"/>
</dbReference>
<comment type="caution">
    <text evidence="12">Lacks conserved residue(s) required for the propagation of feature annotation.</text>
</comment>
<comment type="catalytic activity">
    <reaction evidence="1">
        <text>S-ubiquitinyl-[E2 ubiquitin-conjugating enzyme]-L-cysteine + [acceptor protein]-L-lysine = [E2 ubiquitin-conjugating enzyme]-L-cysteine + N(6)-ubiquitinyl-[acceptor protein]-L-lysine.</text>
        <dbReference type="EC" id="2.3.2.26"/>
    </reaction>
</comment>
<dbReference type="Gene3D" id="3.90.1750.10">
    <property type="entry name" value="Hect, E3 ligase catalytic domains"/>
    <property type="match status" value="1"/>
</dbReference>
<feature type="non-terminal residue" evidence="14">
    <location>
        <position position="53"/>
    </location>
</feature>
<evidence type="ECO:0000259" key="13">
    <source>
        <dbReference type="PROSITE" id="PS50237"/>
    </source>
</evidence>
<name>A0ABV0QGK0_9TELE</name>
<gene>
    <name evidence="14" type="primary">HACE1_1</name>
    <name evidence="14" type="ORF">XENOCAPTIV_000543</name>
</gene>
<evidence type="ECO:0000256" key="12">
    <source>
        <dbReference type="PROSITE-ProRule" id="PRU00104"/>
    </source>
</evidence>
<dbReference type="EC" id="2.3.2.26" evidence="5"/>
<dbReference type="SUPFAM" id="SSF56204">
    <property type="entry name" value="Hect, E3 ligase catalytic domain"/>
    <property type="match status" value="1"/>
</dbReference>
<dbReference type="Proteomes" id="UP001434883">
    <property type="component" value="Unassembled WGS sequence"/>
</dbReference>
<keyword evidence="7" id="KW-0808">Transferase</keyword>
<comment type="pathway">
    <text evidence="4">Protein modification; protein ubiquitination.</text>
</comment>
<dbReference type="InterPro" id="IPR035983">
    <property type="entry name" value="Hect_E3_ubiquitin_ligase"/>
</dbReference>
<evidence type="ECO:0000256" key="10">
    <source>
        <dbReference type="ARBA" id="ARBA00023043"/>
    </source>
</evidence>
<comment type="subcellular location">
    <subcellularLocation>
        <location evidence="3">Cytoplasm</location>
    </subcellularLocation>
    <subcellularLocation>
        <location evidence="2">Endomembrane system</location>
    </subcellularLocation>
</comment>
<dbReference type="PANTHER" id="PTHR11254:SF363">
    <property type="entry name" value="E3 UBIQUITIN-PROTEIN LIGASE HACE1"/>
    <property type="match status" value="1"/>
</dbReference>
<evidence type="ECO:0000256" key="1">
    <source>
        <dbReference type="ARBA" id="ARBA00000885"/>
    </source>
</evidence>
<evidence type="ECO:0000256" key="11">
    <source>
        <dbReference type="ARBA" id="ARBA00023136"/>
    </source>
</evidence>
<keyword evidence="11" id="KW-0472">Membrane</keyword>
<dbReference type="InterPro" id="IPR050409">
    <property type="entry name" value="E3_ubiq-protein_ligase"/>
</dbReference>
<organism evidence="14 15">
    <name type="scientific">Xenoophorus captivus</name>
    <dbReference type="NCBI Taxonomy" id="1517983"/>
    <lineage>
        <taxon>Eukaryota</taxon>
        <taxon>Metazoa</taxon>
        <taxon>Chordata</taxon>
        <taxon>Craniata</taxon>
        <taxon>Vertebrata</taxon>
        <taxon>Euteleostomi</taxon>
        <taxon>Actinopterygii</taxon>
        <taxon>Neopterygii</taxon>
        <taxon>Teleostei</taxon>
        <taxon>Neoteleostei</taxon>
        <taxon>Acanthomorphata</taxon>
        <taxon>Ovalentaria</taxon>
        <taxon>Atherinomorphae</taxon>
        <taxon>Cyprinodontiformes</taxon>
        <taxon>Goodeidae</taxon>
        <taxon>Xenoophorus</taxon>
    </lineage>
</organism>
<dbReference type="EMBL" id="JAHRIN010009451">
    <property type="protein sequence ID" value="MEQ2194622.1"/>
    <property type="molecule type" value="Genomic_DNA"/>
</dbReference>
<comment type="caution">
    <text evidence="14">The sequence shown here is derived from an EMBL/GenBank/DDBJ whole genome shotgun (WGS) entry which is preliminary data.</text>
</comment>
<evidence type="ECO:0000313" key="15">
    <source>
        <dbReference type="Proteomes" id="UP001434883"/>
    </source>
</evidence>
<evidence type="ECO:0000256" key="8">
    <source>
        <dbReference type="ARBA" id="ARBA00022737"/>
    </source>
</evidence>
<sequence length="53" mass="5958">MVSKSTNEKLKQGIAVRFHGEEGMGQGVVREWFDILSNEIINPDYALFTQSAD</sequence>
<evidence type="ECO:0000256" key="5">
    <source>
        <dbReference type="ARBA" id="ARBA00012485"/>
    </source>
</evidence>
<accession>A0ABV0QGK0</accession>
<keyword evidence="10" id="KW-0040">ANK repeat</keyword>
<dbReference type="PROSITE" id="PS50237">
    <property type="entry name" value="HECT"/>
    <property type="match status" value="1"/>
</dbReference>
<reference evidence="14 15" key="1">
    <citation type="submission" date="2021-06" db="EMBL/GenBank/DDBJ databases">
        <authorList>
            <person name="Palmer J.M."/>
        </authorList>
    </citation>
    <scope>NUCLEOTIDE SEQUENCE [LARGE SCALE GENOMIC DNA]</scope>
    <source>
        <strain evidence="14 15">XC_2019</strain>
        <tissue evidence="14">Muscle</tissue>
    </source>
</reference>